<dbReference type="PANTHER" id="PTHR36167">
    <property type="entry name" value="C2H2 FINGER DOMAIN TRANSCRIPTION FACTOR (EUROFUNG)-RELATED"/>
    <property type="match status" value="1"/>
</dbReference>
<dbReference type="Proteomes" id="UP001583177">
    <property type="component" value="Unassembled WGS sequence"/>
</dbReference>
<dbReference type="InterPro" id="IPR031348">
    <property type="entry name" value="PigL_N"/>
</dbReference>
<dbReference type="PANTHER" id="PTHR36167:SF3">
    <property type="entry name" value="C2H2 FINGER DOMAIN TRANSCRIPTION FACTOR (EUROFUNG)-RELATED"/>
    <property type="match status" value="1"/>
</dbReference>
<evidence type="ECO:0000313" key="2">
    <source>
        <dbReference type="EMBL" id="KAL1857406.1"/>
    </source>
</evidence>
<gene>
    <name evidence="2" type="ORF">Daus18300_010379</name>
</gene>
<name>A0ABR3WAL2_9PEZI</name>
<proteinExistence type="predicted"/>
<feature type="domain" description="Azaphilone pigments biosynthesis cluster protein L N-terminal" evidence="1">
    <location>
        <begin position="2"/>
        <end position="151"/>
    </location>
</feature>
<evidence type="ECO:0000313" key="3">
    <source>
        <dbReference type="Proteomes" id="UP001583177"/>
    </source>
</evidence>
<comment type="caution">
    <text evidence="2">The sequence shown here is derived from an EMBL/GenBank/DDBJ whole genome shotgun (WGS) entry which is preliminary data.</text>
</comment>
<organism evidence="2 3">
    <name type="scientific">Diaporthe australafricana</name>
    <dbReference type="NCBI Taxonomy" id="127596"/>
    <lineage>
        <taxon>Eukaryota</taxon>
        <taxon>Fungi</taxon>
        <taxon>Dikarya</taxon>
        <taxon>Ascomycota</taxon>
        <taxon>Pezizomycotina</taxon>
        <taxon>Sordariomycetes</taxon>
        <taxon>Sordariomycetidae</taxon>
        <taxon>Diaporthales</taxon>
        <taxon>Diaporthaceae</taxon>
        <taxon>Diaporthe</taxon>
    </lineage>
</organism>
<dbReference type="Pfam" id="PF17111">
    <property type="entry name" value="PigL_N"/>
    <property type="match status" value="1"/>
</dbReference>
<accession>A0ABR3WAL2</accession>
<sequence length="161" mass="18303">MADPFSLAASVVGVALAAFQTSKKLHNLVQDFKEAPKQLYMLAEQIERDATLLKCAAELIHDHDTLFKDALKGLIRDVNGQFANIDSLIDKFLPKTRHRRRRLDKLKQMVSVLWQSKKIEDITLQLEALRSTLTLVLGVAQYAEQRASRQVFFRPLVSSQN</sequence>
<protein>
    <recommendedName>
        <fullName evidence="1">Azaphilone pigments biosynthesis cluster protein L N-terminal domain-containing protein</fullName>
    </recommendedName>
</protein>
<dbReference type="InterPro" id="IPR039327">
    <property type="entry name" value="CON7-like"/>
</dbReference>
<evidence type="ECO:0000259" key="1">
    <source>
        <dbReference type="Pfam" id="PF17111"/>
    </source>
</evidence>
<dbReference type="EMBL" id="JAWRVE010000114">
    <property type="protein sequence ID" value="KAL1857406.1"/>
    <property type="molecule type" value="Genomic_DNA"/>
</dbReference>
<keyword evidence="3" id="KW-1185">Reference proteome</keyword>
<reference evidence="2 3" key="1">
    <citation type="journal article" date="2024" name="IMA Fungus">
        <title>IMA Genome - F19 : A genome assembly and annotation guide to empower mycologists, including annotated draft genome sequences of Ceratocystis pirilliformis, Diaporthe australafricana, Fusarium ophioides, Paecilomyces lecythidis, and Sporothrix stenoceras.</title>
        <authorList>
            <person name="Aylward J."/>
            <person name="Wilson A.M."/>
            <person name="Visagie C.M."/>
            <person name="Spraker J."/>
            <person name="Barnes I."/>
            <person name="Buitendag C."/>
            <person name="Ceriani C."/>
            <person name="Del Mar Angel L."/>
            <person name="du Plessis D."/>
            <person name="Fuchs T."/>
            <person name="Gasser K."/>
            <person name="Kramer D."/>
            <person name="Li W."/>
            <person name="Munsamy K."/>
            <person name="Piso A."/>
            <person name="Price J.L."/>
            <person name="Sonnekus B."/>
            <person name="Thomas C."/>
            <person name="van der Nest A."/>
            <person name="van Dijk A."/>
            <person name="van Heerden A."/>
            <person name="van Vuuren N."/>
            <person name="Yilmaz N."/>
            <person name="Duong T.A."/>
            <person name="van der Merwe N.A."/>
            <person name="Wingfield M.J."/>
            <person name="Wingfield B.D."/>
        </authorList>
    </citation>
    <scope>NUCLEOTIDE SEQUENCE [LARGE SCALE GENOMIC DNA]</scope>
    <source>
        <strain evidence="2 3">CMW 18300</strain>
    </source>
</reference>